<keyword evidence="7" id="KW-1185">Reference proteome</keyword>
<dbReference type="Gene3D" id="3.30.470.30">
    <property type="entry name" value="DNA ligase/mRNA capping enzyme"/>
    <property type="match status" value="1"/>
</dbReference>
<dbReference type="Gene3D" id="3.30.1490.70">
    <property type="match status" value="1"/>
</dbReference>
<dbReference type="InterPro" id="IPR014146">
    <property type="entry name" value="LigD_ligase_dom"/>
</dbReference>
<comment type="caution">
    <text evidence="6">The sequence shown here is derived from an EMBL/GenBank/DDBJ whole genome shotgun (WGS) entry which is preliminary data.</text>
</comment>
<dbReference type="PROSITE" id="PS50160">
    <property type="entry name" value="DNA_LIGASE_A3"/>
    <property type="match status" value="1"/>
</dbReference>
<comment type="similarity">
    <text evidence="1">Belongs to the ATP-dependent DNA ligase family.</text>
</comment>
<dbReference type="SUPFAM" id="SSF50249">
    <property type="entry name" value="Nucleic acid-binding proteins"/>
    <property type="match status" value="1"/>
</dbReference>
<dbReference type="NCBIfam" id="TIGR02779">
    <property type="entry name" value="NHEJ_ligase_lig"/>
    <property type="match status" value="1"/>
</dbReference>
<dbReference type="Gene3D" id="2.40.50.140">
    <property type="entry name" value="Nucleic acid-binding proteins"/>
    <property type="match status" value="1"/>
</dbReference>
<evidence type="ECO:0000256" key="4">
    <source>
        <dbReference type="ARBA" id="ARBA00034003"/>
    </source>
</evidence>
<dbReference type="InterPro" id="IPR050191">
    <property type="entry name" value="ATP-dep_DNA_ligase"/>
</dbReference>
<name>A0ABN1QLA5_9PSEU</name>
<dbReference type="Proteomes" id="UP001499967">
    <property type="component" value="Unassembled WGS sequence"/>
</dbReference>
<evidence type="ECO:0000313" key="6">
    <source>
        <dbReference type="EMBL" id="GAA0944324.1"/>
    </source>
</evidence>
<proteinExistence type="inferred from homology"/>
<protein>
    <recommendedName>
        <fullName evidence="2">DNA ligase (ATP)</fullName>
        <ecNumber evidence="2">6.5.1.1</ecNumber>
    </recommendedName>
</protein>
<gene>
    <name evidence="6" type="ORF">GCM10009559_41700</name>
</gene>
<dbReference type="CDD" id="cd07906">
    <property type="entry name" value="Adenylation_DNA_ligase_LigD_LigC"/>
    <property type="match status" value="1"/>
</dbReference>
<sequence>MSWLDVAAYALTGTLTSPNDTAPLHIARMRAPVPSANREYWCQHGGVQPMLATPGALPSGPEWLFEVKWDGMRLLADVADGRVRLSSRSERDVTASFPELGALTALAPDVLLDGEVVLLENGVPSFAALADRMHGPVAPRVAQARPVTFMVFDVLRLYGVPLLERPFEERRGTLERMDLASVPVLSLSPIYTDGAALLDATRERGMEGVVAKRRDAVYRPGRRSPSWTKVTHRHAQACVVGGWRPERGGSHRIGALLLGVPGGGGLRYVGRVGSGLAGDRVQRLLEDRLLPAGASPFAEPLPRAEAVGVRWCEPTAVVEVTHTGWTAGGRLWHPVFRGVRDDLDPAHVELDGT</sequence>
<comment type="catalytic activity">
    <reaction evidence="4">
        <text>ATP + (deoxyribonucleotide)n-3'-hydroxyl + 5'-phospho-(deoxyribonucleotide)m = (deoxyribonucleotide)n+m + AMP + diphosphate.</text>
        <dbReference type="EC" id="6.5.1.1"/>
    </reaction>
</comment>
<dbReference type="InterPro" id="IPR012340">
    <property type="entry name" value="NA-bd_OB-fold"/>
</dbReference>
<reference evidence="6 7" key="1">
    <citation type="journal article" date="2019" name="Int. J. Syst. Evol. Microbiol.">
        <title>The Global Catalogue of Microorganisms (GCM) 10K type strain sequencing project: providing services to taxonomists for standard genome sequencing and annotation.</title>
        <authorList>
            <consortium name="The Broad Institute Genomics Platform"/>
            <consortium name="The Broad Institute Genome Sequencing Center for Infectious Disease"/>
            <person name="Wu L."/>
            <person name="Ma J."/>
        </authorList>
    </citation>
    <scope>NUCLEOTIDE SEQUENCE [LARGE SCALE GENOMIC DNA]</scope>
    <source>
        <strain evidence="6 7">JCM 11117</strain>
    </source>
</reference>
<accession>A0ABN1QLA5</accession>
<evidence type="ECO:0000256" key="3">
    <source>
        <dbReference type="ARBA" id="ARBA00022598"/>
    </source>
</evidence>
<evidence type="ECO:0000313" key="7">
    <source>
        <dbReference type="Proteomes" id="UP001499967"/>
    </source>
</evidence>
<evidence type="ECO:0000259" key="5">
    <source>
        <dbReference type="PROSITE" id="PS50160"/>
    </source>
</evidence>
<dbReference type="InterPro" id="IPR012310">
    <property type="entry name" value="DNA_ligase_ATP-dep_cent"/>
</dbReference>
<keyword evidence="3" id="KW-0436">Ligase</keyword>
<dbReference type="InterPro" id="IPR012309">
    <property type="entry name" value="DNA_ligase_ATP-dep_C"/>
</dbReference>
<feature type="domain" description="ATP-dependent DNA ligase family profile" evidence="5">
    <location>
        <begin position="147"/>
        <end position="280"/>
    </location>
</feature>
<dbReference type="EC" id="6.5.1.1" evidence="2"/>
<evidence type="ECO:0000256" key="2">
    <source>
        <dbReference type="ARBA" id="ARBA00012727"/>
    </source>
</evidence>
<dbReference type="SUPFAM" id="SSF56091">
    <property type="entry name" value="DNA ligase/mRNA capping enzyme, catalytic domain"/>
    <property type="match status" value="1"/>
</dbReference>
<dbReference type="PANTHER" id="PTHR45674">
    <property type="entry name" value="DNA LIGASE 1/3 FAMILY MEMBER"/>
    <property type="match status" value="1"/>
</dbReference>
<dbReference type="Pfam" id="PF01068">
    <property type="entry name" value="DNA_ligase_A_M"/>
    <property type="match status" value="1"/>
</dbReference>
<evidence type="ECO:0000256" key="1">
    <source>
        <dbReference type="ARBA" id="ARBA00007572"/>
    </source>
</evidence>
<dbReference type="Pfam" id="PF04679">
    <property type="entry name" value="DNA_ligase_A_C"/>
    <property type="match status" value="1"/>
</dbReference>
<organism evidence="6 7">
    <name type="scientific">Pseudonocardia zijingensis</name>
    <dbReference type="NCBI Taxonomy" id="153376"/>
    <lineage>
        <taxon>Bacteria</taxon>
        <taxon>Bacillati</taxon>
        <taxon>Actinomycetota</taxon>
        <taxon>Actinomycetes</taxon>
        <taxon>Pseudonocardiales</taxon>
        <taxon>Pseudonocardiaceae</taxon>
        <taxon>Pseudonocardia</taxon>
    </lineage>
</organism>
<dbReference type="CDD" id="cd07971">
    <property type="entry name" value="OBF_DNA_ligase_LigD"/>
    <property type="match status" value="1"/>
</dbReference>
<dbReference type="PANTHER" id="PTHR45674:SF4">
    <property type="entry name" value="DNA LIGASE 1"/>
    <property type="match status" value="1"/>
</dbReference>
<dbReference type="EMBL" id="BAAAHP010000117">
    <property type="protein sequence ID" value="GAA0944324.1"/>
    <property type="molecule type" value="Genomic_DNA"/>
</dbReference>